<dbReference type="EMBL" id="CP003685">
    <property type="protein sequence ID" value="AFN03564.1"/>
    <property type="molecule type" value="Genomic_DNA"/>
</dbReference>
<dbReference type="Proteomes" id="UP000006216">
    <property type="component" value="Chromosome"/>
</dbReference>
<reference evidence="1 2" key="1">
    <citation type="journal article" date="2012" name="J. Bacteriol.">
        <title>Genome Sequencing of a Genetically-Tractable Pyrococcus furiosus Strain Reveals a Highly Dynamic Genome.</title>
        <authorList>
            <person name="Bridger S.L."/>
            <person name="Lancaster W.A."/>
            <person name="Poole F.L.II."/>
            <person name="Schut G.J."/>
            <person name="Adams M.W."/>
        </authorList>
    </citation>
    <scope>NUCLEOTIDE SEQUENCE [LARGE SCALE GENOMIC DNA]</scope>
    <source>
        <strain evidence="1 2">COM1</strain>
    </source>
</reference>
<gene>
    <name evidence="1" type="ORF">PFC_03055</name>
</gene>
<dbReference type="PATRIC" id="fig|1185654.4.peg.623"/>
<protein>
    <submittedName>
        <fullName evidence="1">Uncharacterized protein</fullName>
    </submittedName>
</protein>
<dbReference type="AlphaFoldDB" id="I6TW47"/>
<organism evidence="2">
    <name type="scientific">Pyrococcus furiosus COM1</name>
    <dbReference type="NCBI Taxonomy" id="1185654"/>
    <lineage>
        <taxon>Archaea</taxon>
        <taxon>Methanobacteriati</taxon>
        <taxon>Methanobacteriota</taxon>
        <taxon>Thermococci</taxon>
        <taxon>Thermococcales</taxon>
        <taxon>Thermococcaceae</taxon>
        <taxon>Pyrococcus</taxon>
    </lineage>
</organism>
<dbReference type="HOGENOM" id="CLU_3178719_0_0_2"/>
<name>I6TW47_9EURY</name>
<accession>I6TW47</accession>
<proteinExistence type="predicted"/>
<evidence type="ECO:0000313" key="1">
    <source>
        <dbReference type="EMBL" id="AFN03564.1"/>
    </source>
</evidence>
<dbReference type="KEGG" id="pfi:PFC_03055"/>
<sequence length="46" mass="5465">MVIEEEGKVEILPRDVDLSKYVDSVEVDVDNFGDYHELRKELREKK</sequence>
<evidence type="ECO:0000313" key="2">
    <source>
        <dbReference type="Proteomes" id="UP000006216"/>
    </source>
</evidence>